<reference evidence="1" key="2">
    <citation type="submission" date="2021-08" db="EMBL/GenBank/DDBJ databases">
        <authorList>
            <person name="Tani A."/>
            <person name="Ola A."/>
            <person name="Ogura Y."/>
            <person name="Katsura K."/>
            <person name="Hayashi T."/>
        </authorList>
    </citation>
    <scope>NUCLEOTIDE SEQUENCE</scope>
    <source>
        <strain evidence="1">KCTC 52305</strain>
    </source>
</reference>
<evidence type="ECO:0000313" key="1">
    <source>
        <dbReference type="EMBL" id="GJD50054.1"/>
    </source>
</evidence>
<gene>
    <name evidence="1" type="ORF">OPKNFCMD_2790</name>
</gene>
<name>A0ABQ4QXV6_9HYPH</name>
<protein>
    <recommendedName>
        <fullName evidence="3">Fungal lipase-like domain-containing protein</fullName>
    </recommendedName>
</protein>
<dbReference type="SUPFAM" id="SSF53474">
    <property type="entry name" value="alpha/beta-Hydrolases"/>
    <property type="match status" value="1"/>
</dbReference>
<proteinExistence type="predicted"/>
<dbReference type="RefSeq" id="WP_128562215.1">
    <property type="nucleotide sequence ID" value="NZ_BPQH01000008.1"/>
</dbReference>
<accession>A0ABQ4QXV6</accession>
<dbReference type="InterPro" id="IPR029058">
    <property type="entry name" value="AB_hydrolase_fold"/>
</dbReference>
<sequence>MTAPTTQNFFDASNWVYGYADSNLPPPIPIGLAPFLYAPGRFDSGLLASGFHGAAFLTPGPDPQVIVAFEGTDVSGIETRPSFLLAQLAADVGLYLGFVPEALRDAATFTRQVLDAAVAQGIPADRVVVTGHSLGAAEAAYVSTQTGLAGTTFAAPGLSTDLVSFGGAGALTNYVDYGDPVGNYSATPTDIEGDFLFSDAIQRVGDPTYVGDRFGADELSAAAYLYDQGDTGSGLAGFALLAAEKHPLTNYGADLNLILDDSPVLVDASRIVSGRDYGQLYGDLVDRNALVSDAYYAVTNPDVRAAGIDAEVHYGTFGWREGRDPSAFFSTQGYRAANPDVAAADVNPLAHYDAVGWREGRDPSASFDTRLYLARNPDVAAAGIDPLGHFLNVGQYEGRATAPAIGAPGDLASSGDFDAEYYLLANPDVADAALAAGGDSDAFARQHYAARGWREGRDPNAVFDVRGYLGAYADVRAAGIDPLAHYTLFGWREGRDPSASFDTRSYLAANPDVAAAGGDPLLHYLAFGIYEGRAAAGDGAFA</sequence>
<evidence type="ECO:0000313" key="2">
    <source>
        <dbReference type="Proteomes" id="UP001055167"/>
    </source>
</evidence>
<dbReference type="Gene3D" id="3.40.50.1820">
    <property type="entry name" value="alpha/beta hydrolase"/>
    <property type="match status" value="1"/>
</dbReference>
<reference evidence="1" key="1">
    <citation type="journal article" date="2021" name="Front. Microbiol.">
        <title>Comprehensive Comparative Genomics and Phenotyping of Methylobacterium Species.</title>
        <authorList>
            <person name="Alessa O."/>
            <person name="Ogura Y."/>
            <person name="Fujitani Y."/>
            <person name="Takami H."/>
            <person name="Hayashi T."/>
            <person name="Sahin N."/>
            <person name="Tani A."/>
        </authorList>
    </citation>
    <scope>NUCLEOTIDE SEQUENCE</scope>
    <source>
        <strain evidence="1">KCTC 52305</strain>
    </source>
</reference>
<dbReference type="Proteomes" id="UP001055167">
    <property type="component" value="Unassembled WGS sequence"/>
</dbReference>
<organism evidence="1 2">
    <name type="scientific">Methylobacterium crusticola</name>
    <dbReference type="NCBI Taxonomy" id="1697972"/>
    <lineage>
        <taxon>Bacteria</taxon>
        <taxon>Pseudomonadati</taxon>
        <taxon>Pseudomonadota</taxon>
        <taxon>Alphaproteobacteria</taxon>
        <taxon>Hyphomicrobiales</taxon>
        <taxon>Methylobacteriaceae</taxon>
        <taxon>Methylobacterium</taxon>
    </lineage>
</organism>
<comment type="caution">
    <text evidence="1">The sequence shown here is derived from an EMBL/GenBank/DDBJ whole genome shotgun (WGS) entry which is preliminary data.</text>
</comment>
<keyword evidence="2" id="KW-1185">Reference proteome</keyword>
<dbReference type="EMBL" id="BPQH01000008">
    <property type="protein sequence ID" value="GJD50054.1"/>
    <property type="molecule type" value="Genomic_DNA"/>
</dbReference>
<evidence type="ECO:0008006" key="3">
    <source>
        <dbReference type="Google" id="ProtNLM"/>
    </source>
</evidence>